<protein>
    <submittedName>
        <fullName evidence="1">Uncharacterized protein</fullName>
    </submittedName>
</protein>
<evidence type="ECO:0000313" key="2">
    <source>
        <dbReference type="Proteomes" id="UP001295444"/>
    </source>
</evidence>
<dbReference type="Proteomes" id="UP001295444">
    <property type="component" value="Chromosome 12"/>
</dbReference>
<accession>A0AAD1TFH5</accession>
<dbReference type="EMBL" id="OW240923">
    <property type="protein sequence ID" value="CAH2325762.1"/>
    <property type="molecule type" value="Genomic_DNA"/>
</dbReference>
<feature type="non-terminal residue" evidence="1">
    <location>
        <position position="1"/>
    </location>
</feature>
<organism evidence="1 2">
    <name type="scientific">Pelobates cultripes</name>
    <name type="common">Western spadefoot toad</name>
    <dbReference type="NCBI Taxonomy" id="61616"/>
    <lineage>
        <taxon>Eukaryota</taxon>
        <taxon>Metazoa</taxon>
        <taxon>Chordata</taxon>
        <taxon>Craniata</taxon>
        <taxon>Vertebrata</taxon>
        <taxon>Euteleostomi</taxon>
        <taxon>Amphibia</taxon>
        <taxon>Batrachia</taxon>
        <taxon>Anura</taxon>
        <taxon>Pelobatoidea</taxon>
        <taxon>Pelobatidae</taxon>
        <taxon>Pelobates</taxon>
    </lineage>
</organism>
<name>A0AAD1TFH5_PELCU</name>
<gene>
    <name evidence="1" type="ORF">PECUL_23A038311</name>
</gene>
<keyword evidence="2" id="KW-1185">Reference proteome</keyword>
<sequence length="75" mass="9173">NLHEEESYLMIHCLMATKTAIAQKWKSTQAPTLPEILGRLDSIYNYERMASRITERQRRHETRWRIWVDYRYGKM</sequence>
<proteinExistence type="predicted"/>
<evidence type="ECO:0000313" key="1">
    <source>
        <dbReference type="EMBL" id="CAH2325762.1"/>
    </source>
</evidence>
<dbReference type="AlphaFoldDB" id="A0AAD1TFH5"/>
<reference evidence="1" key="1">
    <citation type="submission" date="2022-03" db="EMBL/GenBank/DDBJ databases">
        <authorList>
            <person name="Alioto T."/>
            <person name="Alioto T."/>
            <person name="Gomez Garrido J."/>
        </authorList>
    </citation>
    <scope>NUCLEOTIDE SEQUENCE</scope>
</reference>